<feature type="non-terminal residue" evidence="1">
    <location>
        <position position="1"/>
    </location>
</feature>
<dbReference type="STRING" id="133385.A0A2T9YVJ8"/>
<accession>A0A2T9YVJ8</accession>
<gene>
    <name evidence="1" type="ORF">BB561_001251</name>
</gene>
<evidence type="ECO:0000313" key="2">
    <source>
        <dbReference type="Proteomes" id="UP000245383"/>
    </source>
</evidence>
<sequence length="204" mass="23326">QSNVTDAPSPRLRIFIQSNATQFFHIPSPDAGVILLNPHPTDNLLVDLVNKIESYSIKIIPKSLIHKKIVRLPDYAKIKAEISISSKDQSKTVLNNEMHKLKKLNLNIGQDTRASLVTDKTTNKKNYMDVCMFMKSKLSCLRAIKWRMSTLGYATVCPVCKNPFRHTHVERCLKIKNTDMLFDFKTMDKLDKRLSNIIDLVANK</sequence>
<keyword evidence="2" id="KW-1185">Reference proteome</keyword>
<organism evidence="1 2">
    <name type="scientific">Smittium simulii</name>
    <dbReference type="NCBI Taxonomy" id="133385"/>
    <lineage>
        <taxon>Eukaryota</taxon>
        <taxon>Fungi</taxon>
        <taxon>Fungi incertae sedis</taxon>
        <taxon>Zoopagomycota</taxon>
        <taxon>Kickxellomycotina</taxon>
        <taxon>Harpellomycetes</taxon>
        <taxon>Harpellales</taxon>
        <taxon>Legeriomycetaceae</taxon>
        <taxon>Smittium</taxon>
    </lineage>
</organism>
<reference evidence="1 2" key="1">
    <citation type="journal article" date="2018" name="MBio">
        <title>Comparative Genomics Reveals the Core Gene Toolbox for the Fungus-Insect Symbiosis.</title>
        <authorList>
            <person name="Wang Y."/>
            <person name="Stata M."/>
            <person name="Wang W."/>
            <person name="Stajich J.E."/>
            <person name="White M.M."/>
            <person name="Moncalvo J.M."/>
        </authorList>
    </citation>
    <scope>NUCLEOTIDE SEQUENCE [LARGE SCALE GENOMIC DNA]</scope>
    <source>
        <strain evidence="1 2">SWE-8-4</strain>
    </source>
</reference>
<dbReference type="AlphaFoldDB" id="A0A2T9YVJ8"/>
<name>A0A2T9YVJ8_9FUNG</name>
<proteinExistence type="predicted"/>
<dbReference type="Proteomes" id="UP000245383">
    <property type="component" value="Unassembled WGS sequence"/>
</dbReference>
<evidence type="ECO:0000313" key="1">
    <source>
        <dbReference type="EMBL" id="PVU96351.1"/>
    </source>
</evidence>
<protein>
    <submittedName>
        <fullName evidence="1">Uncharacterized protein</fullName>
    </submittedName>
</protein>
<dbReference type="EMBL" id="MBFR01000035">
    <property type="protein sequence ID" value="PVU96351.1"/>
    <property type="molecule type" value="Genomic_DNA"/>
</dbReference>
<dbReference type="OrthoDB" id="10595338at2759"/>
<comment type="caution">
    <text evidence="1">The sequence shown here is derived from an EMBL/GenBank/DDBJ whole genome shotgun (WGS) entry which is preliminary data.</text>
</comment>